<dbReference type="GO" id="GO:1990189">
    <property type="term" value="F:protein N-terminal-serine acetyltransferase activity"/>
    <property type="evidence" value="ECO:0007669"/>
    <property type="project" value="TreeGrafter"/>
</dbReference>
<protein>
    <submittedName>
        <fullName evidence="2">Acetyltransferase</fullName>
    </submittedName>
</protein>
<dbReference type="InterPro" id="IPR000182">
    <property type="entry name" value="GNAT_dom"/>
</dbReference>
<keyword evidence="3" id="KW-1185">Reference proteome</keyword>
<dbReference type="Pfam" id="PF13302">
    <property type="entry name" value="Acetyltransf_3"/>
    <property type="match status" value="1"/>
</dbReference>
<dbReference type="SUPFAM" id="SSF55729">
    <property type="entry name" value="Acyl-CoA N-acyltransferases (Nat)"/>
    <property type="match status" value="1"/>
</dbReference>
<dbReference type="PROSITE" id="PS51186">
    <property type="entry name" value="GNAT"/>
    <property type="match status" value="1"/>
</dbReference>
<dbReference type="RefSeq" id="WP_057877769.1">
    <property type="nucleotide sequence ID" value="NZ_JQCA01000029.1"/>
</dbReference>
<dbReference type="GO" id="GO:0005737">
    <property type="term" value="C:cytoplasm"/>
    <property type="evidence" value="ECO:0007669"/>
    <property type="project" value="TreeGrafter"/>
</dbReference>
<dbReference type="PATRIC" id="fig|616990.3.peg.1062"/>
<evidence type="ECO:0000259" key="1">
    <source>
        <dbReference type="PROSITE" id="PS51186"/>
    </source>
</evidence>
<evidence type="ECO:0000313" key="3">
    <source>
        <dbReference type="Proteomes" id="UP000051906"/>
    </source>
</evidence>
<keyword evidence="2" id="KW-0808">Transferase</keyword>
<dbReference type="STRING" id="616990.IV54_GL000981"/>
<dbReference type="EMBL" id="JQCA01000029">
    <property type="protein sequence ID" value="KRO04578.1"/>
    <property type="molecule type" value="Genomic_DNA"/>
</dbReference>
<dbReference type="GO" id="GO:0008999">
    <property type="term" value="F:protein-N-terminal-alanine acetyltransferase activity"/>
    <property type="evidence" value="ECO:0007669"/>
    <property type="project" value="TreeGrafter"/>
</dbReference>
<dbReference type="AlphaFoldDB" id="A0A0R2LYP5"/>
<reference evidence="2 3" key="1">
    <citation type="journal article" date="2015" name="Genome Announc.">
        <title>Expanding the biotechnology potential of lactobacilli through comparative genomics of 213 strains and associated genera.</title>
        <authorList>
            <person name="Sun Z."/>
            <person name="Harris H.M."/>
            <person name="McCann A."/>
            <person name="Guo C."/>
            <person name="Argimon S."/>
            <person name="Zhang W."/>
            <person name="Yang X."/>
            <person name="Jeffery I.B."/>
            <person name="Cooney J.C."/>
            <person name="Kagawa T.F."/>
            <person name="Liu W."/>
            <person name="Song Y."/>
            <person name="Salvetti E."/>
            <person name="Wrobel A."/>
            <person name="Rasinkangas P."/>
            <person name="Parkhill J."/>
            <person name="Rea M.C."/>
            <person name="O'Sullivan O."/>
            <person name="Ritari J."/>
            <person name="Douillard F.P."/>
            <person name="Paul Ross R."/>
            <person name="Yang R."/>
            <person name="Briner A.E."/>
            <person name="Felis G.E."/>
            <person name="de Vos W.M."/>
            <person name="Barrangou R."/>
            <person name="Klaenhammer T.R."/>
            <person name="Caufield P.W."/>
            <person name="Cui Y."/>
            <person name="Zhang H."/>
            <person name="O'Toole P.W."/>
        </authorList>
    </citation>
    <scope>NUCLEOTIDE SEQUENCE [LARGE SCALE GENOMIC DNA]</scope>
    <source>
        <strain evidence="2 3">DSM 22467</strain>
    </source>
</reference>
<dbReference type="InterPro" id="IPR016181">
    <property type="entry name" value="Acyl_CoA_acyltransferase"/>
</dbReference>
<evidence type="ECO:0000313" key="2">
    <source>
        <dbReference type="EMBL" id="KRO04578.1"/>
    </source>
</evidence>
<feature type="domain" description="N-acetyltransferase" evidence="1">
    <location>
        <begin position="10"/>
        <end position="175"/>
    </location>
</feature>
<dbReference type="OrthoDB" id="9784707at2"/>
<accession>A0A0R2LYP5</accession>
<organism evidence="2 3">
    <name type="scientific">Levilactobacillus paucivorans</name>
    <dbReference type="NCBI Taxonomy" id="616990"/>
    <lineage>
        <taxon>Bacteria</taxon>
        <taxon>Bacillati</taxon>
        <taxon>Bacillota</taxon>
        <taxon>Bacilli</taxon>
        <taxon>Lactobacillales</taxon>
        <taxon>Lactobacillaceae</taxon>
        <taxon>Levilactobacillus</taxon>
    </lineage>
</organism>
<sequence length="176" mass="19806">MADYQVSKTIVLKSPTADDAPGLFDLVDADRQTLRRWLPWADDTEAVADEAAFLRICQRQMAHGELWLAVIWVDNRPAGMIDLHNIHDGQAEVGYWLGRAFQGRGVMTQCLETVEQIAFTTLHLRKLFLLAASGNFASQGVAKRRHFQVEGRLRQQIPDTHGGYWDAVLFAKLASD</sequence>
<comment type="caution">
    <text evidence="2">The sequence shown here is derived from an EMBL/GenBank/DDBJ whole genome shotgun (WGS) entry which is preliminary data.</text>
</comment>
<name>A0A0R2LYP5_9LACO</name>
<proteinExistence type="predicted"/>
<gene>
    <name evidence="2" type="ORF">IV54_GL000981</name>
</gene>
<dbReference type="PANTHER" id="PTHR43441:SF11">
    <property type="entry name" value="RIBOSOMAL-PROTEIN-SERINE ACETYLTRANSFERASE"/>
    <property type="match status" value="1"/>
</dbReference>
<dbReference type="PANTHER" id="PTHR43441">
    <property type="entry name" value="RIBOSOMAL-PROTEIN-SERINE ACETYLTRANSFERASE"/>
    <property type="match status" value="1"/>
</dbReference>
<dbReference type="Gene3D" id="3.40.630.30">
    <property type="match status" value="1"/>
</dbReference>
<dbReference type="InterPro" id="IPR051908">
    <property type="entry name" value="Ribosomal_N-acetyltransferase"/>
</dbReference>
<dbReference type="Proteomes" id="UP000051906">
    <property type="component" value="Unassembled WGS sequence"/>
</dbReference>